<dbReference type="PROSITE" id="PS00211">
    <property type="entry name" value="ABC_TRANSPORTER_1"/>
    <property type="match status" value="1"/>
</dbReference>
<comment type="similarity">
    <text evidence="2">Belongs to the ABC transporter superfamily.</text>
</comment>
<keyword evidence="3" id="KW-0813">Transport</keyword>
<dbReference type="GO" id="GO:0015833">
    <property type="term" value="P:peptide transport"/>
    <property type="evidence" value="ECO:0007669"/>
    <property type="project" value="InterPro"/>
</dbReference>
<dbReference type="GO" id="GO:0016887">
    <property type="term" value="F:ATP hydrolysis activity"/>
    <property type="evidence" value="ECO:0007669"/>
    <property type="project" value="InterPro"/>
</dbReference>
<evidence type="ECO:0000256" key="5">
    <source>
        <dbReference type="ARBA" id="ARBA00022741"/>
    </source>
</evidence>
<dbReference type="FunFam" id="3.40.50.300:FF:000016">
    <property type="entry name" value="Oligopeptide ABC transporter ATP-binding component"/>
    <property type="match status" value="1"/>
</dbReference>
<evidence type="ECO:0000256" key="6">
    <source>
        <dbReference type="ARBA" id="ARBA00022840"/>
    </source>
</evidence>
<keyword evidence="6 9" id="KW-0067">ATP-binding</keyword>
<dbReference type="STRING" id="1121400.SAMN02746065_107126"/>
<dbReference type="NCBIfam" id="TIGR01727">
    <property type="entry name" value="oligo_HPY"/>
    <property type="match status" value="1"/>
</dbReference>
<gene>
    <name evidence="9" type="ORF">SAMN02746065_107126</name>
</gene>
<dbReference type="CDD" id="cd03257">
    <property type="entry name" value="ABC_NikE_OppD_transporters"/>
    <property type="match status" value="1"/>
</dbReference>
<dbReference type="InterPro" id="IPR027417">
    <property type="entry name" value="P-loop_NTPase"/>
</dbReference>
<dbReference type="InterPro" id="IPR003593">
    <property type="entry name" value="AAA+_ATPase"/>
</dbReference>
<dbReference type="GO" id="GO:0005886">
    <property type="term" value="C:plasma membrane"/>
    <property type="evidence" value="ECO:0007669"/>
    <property type="project" value="UniProtKB-SubCell"/>
</dbReference>
<comment type="subcellular location">
    <subcellularLocation>
        <location evidence="1">Cell inner membrane</location>
        <topology evidence="1">Peripheral membrane protein</topology>
    </subcellularLocation>
</comment>
<keyword evidence="7" id="KW-0472">Membrane</keyword>
<keyword evidence="5" id="KW-0547">Nucleotide-binding</keyword>
<dbReference type="InterPro" id="IPR017871">
    <property type="entry name" value="ABC_transporter-like_CS"/>
</dbReference>
<dbReference type="PANTHER" id="PTHR43297">
    <property type="entry name" value="OLIGOPEPTIDE TRANSPORT ATP-BINDING PROTEIN APPD"/>
    <property type="match status" value="1"/>
</dbReference>
<dbReference type="Gene3D" id="3.40.50.300">
    <property type="entry name" value="P-loop containing nucleotide triphosphate hydrolases"/>
    <property type="match status" value="1"/>
</dbReference>
<keyword evidence="4" id="KW-1003">Cell membrane</keyword>
<evidence type="ECO:0000256" key="7">
    <source>
        <dbReference type="ARBA" id="ARBA00023136"/>
    </source>
</evidence>
<evidence type="ECO:0000256" key="4">
    <source>
        <dbReference type="ARBA" id="ARBA00022475"/>
    </source>
</evidence>
<dbReference type="AlphaFoldDB" id="A0A1W2B911"/>
<dbReference type="PANTHER" id="PTHR43297:SF2">
    <property type="entry name" value="DIPEPTIDE TRANSPORT ATP-BINDING PROTEIN DPPD"/>
    <property type="match status" value="1"/>
</dbReference>
<dbReference type="InterPro" id="IPR050388">
    <property type="entry name" value="ABC_Ni/Peptide_Import"/>
</dbReference>
<dbReference type="GO" id="GO:0005524">
    <property type="term" value="F:ATP binding"/>
    <property type="evidence" value="ECO:0007669"/>
    <property type="project" value="UniProtKB-KW"/>
</dbReference>
<dbReference type="Pfam" id="PF08352">
    <property type="entry name" value="oligo_HPY"/>
    <property type="match status" value="1"/>
</dbReference>
<keyword evidence="10" id="KW-1185">Reference proteome</keyword>
<dbReference type="RefSeq" id="WP_212637866.1">
    <property type="nucleotide sequence ID" value="NZ_FWXY01000007.1"/>
</dbReference>
<name>A0A1W2B911_9BACT</name>
<evidence type="ECO:0000256" key="2">
    <source>
        <dbReference type="ARBA" id="ARBA00005417"/>
    </source>
</evidence>
<dbReference type="InterPro" id="IPR003439">
    <property type="entry name" value="ABC_transporter-like_ATP-bd"/>
</dbReference>
<protein>
    <submittedName>
        <fullName evidence="9">Peptide/nickel transport system ATP-binding protein</fullName>
    </submittedName>
</protein>
<accession>A0A1W2B911</accession>
<dbReference type="SUPFAM" id="SSF52540">
    <property type="entry name" value="P-loop containing nucleoside triphosphate hydrolases"/>
    <property type="match status" value="1"/>
</dbReference>
<dbReference type="Pfam" id="PF00005">
    <property type="entry name" value="ABC_tran"/>
    <property type="match status" value="1"/>
</dbReference>
<reference evidence="9 10" key="1">
    <citation type="submission" date="2017-04" db="EMBL/GenBank/DDBJ databases">
        <authorList>
            <person name="Afonso C.L."/>
            <person name="Miller P.J."/>
            <person name="Scott M.A."/>
            <person name="Spackman E."/>
            <person name="Goraichik I."/>
            <person name="Dimitrov K.M."/>
            <person name="Suarez D.L."/>
            <person name="Swayne D.E."/>
        </authorList>
    </citation>
    <scope>NUCLEOTIDE SEQUENCE [LARGE SCALE GENOMIC DNA]</scope>
    <source>
        <strain evidence="9 10">DSM 3385</strain>
    </source>
</reference>
<dbReference type="Proteomes" id="UP000192418">
    <property type="component" value="Unassembled WGS sequence"/>
</dbReference>
<feature type="domain" description="ABC transporter" evidence="8">
    <location>
        <begin position="19"/>
        <end position="271"/>
    </location>
</feature>
<evidence type="ECO:0000313" key="9">
    <source>
        <dbReference type="EMBL" id="SMC69334.1"/>
    </source>
</evidence>
<dbReference type="InterPro" id="IPR013563">
    <property type="entry name" value="Oligopep_ABC_C"/>
</dbReference>
<proteinExistence type="inferred from homology"/>
<evidence type="ECO:0000256" key="3">
    <source>
        <dbReference type="ARBA" id="ARBA00022448"/>
    </source>
</evidence>
<evidence type="ECO:0000259" key="8">
    <source>
        <dbReference type="PROSITE" id="PS50893"/>
    </source>
</evidence>
<evidence type="ECO:0000256" key="1">
    <source>
        <dbReference type="ARBA" id="ARBA00004417"/>
    </source>
</evidence>
<sequence>MVNNRVCCSPETGAVFPLLQVDGLVTAFDTEKGCVNAVDGASFSMAPGTTLGIVGESGCGKSVTALSIMGLLPRPSGRIVSGHIVFDGKDLPTLSPKEMQAIRGRRMSMIFQEPMTALNPVQRIGSQINEIYAIHFPGMTKKQRTRGAVTMLSQVGIAEPSMVMNNYPHQLSGGMRQRVMIAMALASSPDILIADEPTTALDVTVQAQILELIKELQGKMGMSVMLITHDLGVIAENCDDAVVMYGGRVVERAGVKDLFKNPFHPYTKGLISSIPGLAEKPKSLLPTIKGRVPSLDKMPLGCRFSNRCPHVMDICHTTPPPETLVGVSRGHFASCYLPGESRD</sequence>
<dbReference type="EMBL" id="FWXY01000007">
    <property type="protein sequence ID" value="SMC69334.1"/>
    <property type="molecule type" value="Genomic_DNA"/>
</dbReference>
<dbReference type="SMART" id="SM00382">
    <property type="entry name" value="AAA"/>
    <property type="match status" value="1"/>
</dbReference>
<dbReference type="PROSITE" id="PS50893">
    <property type="entry name" value="ABC_TRANSPORTER_2"/>
    <property type="match status" value="1"/>
</dbReference>
<organism evidence="9 10">
    <name type="scientific">Desulfocicer vacuolatum DSM 3385</name>
    <dbReference type="NCBI Taxonomy" id="1121400"/>
    <lineage>
        <taxon>Bacteria</taxon>
        <taxon>Pseudomonadati</taxon>
        <taxon>Thermodesulfobacteriota</taxon>
        <taxon>Desulfobacteria</taxon>
        <taxon>Desulfobacterales</taxon>
        <taxon>Desulfobacteraceae</taxon>
        <taxon>Desulfocicer</taxon>
    </lineage>
</organism>
<evidence type="ECO:0000313" key="10">
    <source>
        <dbReference type="Proteomes" id="UP000192418"/>
    </source>
</evidence>